<proteinExistence type="predicted"/>
<gene>
    <name evidence="1" type="ORF">DFH08DRAFT_872348</name>
</gene>
<accession>A0AAD6ZX38</accession>
<keyword evidence="2" id="KW-1185">Reference proteome</keyword>
<dbReference type="InterPro" id="IPR015943">
    <property type="entry name" value="WD40/YVTN_repeat-like_dom_sf"/>
</dbReference>
<dbReference type="EMBL" id="JARIHO010000023">
    <property type="protein sequence ID" value="KAJ7343316.1"/>
    <property type="molecule type" value="Genomic_DNA"/>
</dbReference>
<dbReference type="Proteomes" id="UP001218218">
    <property type="component" value="Unassembled WGS sequence"/>
</dbReference>
<dbReference type="PANTHER" id="PTHR45296:SF1">
    <property type="entry name" value="TRANSDUCIN_WD40 REPEAT-LIKE SUPERFAMILY PROTEIN"/>
    <property type="match status" value="1"/>
</dbReference>
<evidence type="ECO:0000313" key="2">
    <source>
        <dbReference type="Proteomes" id="UP001218218"/>
    </source>
</evidence>
<dbReference type="InterPro" id="IPR036322">
    <property type="entry name" value="WD40_repeat_dom_sf"/>
</dbReference>
<organism evidence="1 2">
    <name type="scientific">Mycena albidolilacea</name>
    <dbReference type="NCBI Taxonomy" id="1033008"/>
    <lineage>
        <taxon>Eukaryota</taxon>
        <taxon>Fungi</taxon>
        <taxon>Dikarya</taxon>
        <taxon>Basidiomycota</taxon>
        <taxon>Agaricomycotina</taxon>
        <taxon>Agaricomycetes</taxon>
        <taxon>Agaricomycetidae</taxon>
        <taxon>Agaricales</taxon>
        <taxon>Marasmiineae</taxon>
        <taxon>Mycenaceae</taxon>
        <taxon>Mycena</taxon>
    </lineage>
</organism>
<evidence type="ECO:0000313" key="1">
    <source>
        <dbReference type="EMBL" id="KAJ7343316.1"/>
    </source>
</evidence>
<comment type="caution">
    <text evidence="1">The sequence shown here is derived from an EMBL/GenBank/DDBJ whole genome shotgun (WGS) entry which is preliminary data.</text>
</comment>
<reference evidence="1" key="1">
    <citation type="submission" date="2023-03" db="EMBL/GenBank/DDBJ databases">
        <title>Massive genome expansion in bonnet fungi (Mycena s.s.) driven by repeated elements and novel gene families across ecological guilds.</title>
        <authorList>
            <consortium name="Lawrence Berkeley National Laboratory"/>
            <person name="Harder C.B."/>
            <person name="Miyauchi S."/>
            <person name="Viragh M."/>
            <person name="Kuo A."/>
            <person name="Thoen E."/>
            <person name="Andreopoulos B."/>
            <person name="Lu D."/>
            <person name="Skrede I."/>
            <person name="Drula E."/>
            <person name="Henrissat B."/>
            <person name="Morin E."/>
            <person name="Kohler A."/>
            <person name="Barry K."/>
            <person name="LaButti K."/>
            <person name="Morin E."/>
            <person name="Salamov A."/>
            <person name="Lipzen A."/>
            <person name="Mereny Z."/>
            <person name="Hegedus B."/>
            <person name="Baldrian P."/>
            <person name="Stursova M."/>
            <person name="Weitz H."/>
            <person name="Taylor A."/>
            <person name="Grigoriev I.V."/>
            <person name="Nagy L.G."/>
            <person name="Martin F."/>
            <person name="Kauserud H."/>
        </authorList>
    </citation>
    <scope>NUCLEOTIDE SEQUENCE</scope>
    <source>
        <strain evidence="1">CBHHK002</strain>
    </source>
</reference>
<dbReference type="SUPFAM" id="SSF50978">
    <property type="entry name" value="WD40 repeat-like"/>
    <property type="match status" value="1"/>
</dbReference>
<dbReference type="SMART" id="SM00320">
    <property type="entry name" value="WD40"/>
    <property type="match status" value="3"/>
</dbReference>
<dbReference type="Pfam" id="PF00400">
    <property type="entry name" value="WD40"/>
    <property type="match status" value="1"/>
</dbReference>
<name>A0AAD6ZX38_9AGAR</name>
<dbReference type="PANTHER" id="PTHR45296">
    <property type="entry name" value="TRANSDUCIN/WD40 REPEAT-LIKE SUPERFAMILY PROTEIN"/>
    <property type="match status" value="1"/>
</dbReference>
<dbReference type="InterPro" id="IPR001680">
    <property type="entry name" value="WD40_rpt"/>
</dbReference>
<protein>
    <submittedName>
        <fullName evidence="1">WD40-repeat-containing domain protein</fullName>
    </submittedName>
</protein>
<dbReference type="Gene3D" id="2.130.10.10">
    <property type="entry name" value="YVTN repeat-like/Quinoprotein amine dehydrogenase"/>
    <property type="match status" value="2"/>
</dbReference>
<sequence length="371" mass="40147">MSPAIRTAFHFCASMLENLSDNLPEYRLNHALHTPAPISTITFGNSGHLFAGSDDGSLRVYDLSSFKVCKAIRGLPAEISSVCCFKRSGSHLRDIWLACGRQAYSFQMDLEKLVLTAADATASVELCNEEDVLNELALNSSKSHLAFSTDSGAVGVMDLSTKTITRMKTGHSSICGIVRFIPDRPREIVSGGYDSCLLHFDFLQGAVLSRRDIPPFAAAGGMSLSPPFIMSAAMATNGVMAAGTADGRLWLGFGGEKGGPTKSAKKKRSRKWEGFNPEDEHLEKIAEGPIVAMAFSDPSTLTVSTLLGSIKQYRIVFQEGQELQLVKIWEGQTSAIGKVNALIIDERRFIVAGLTDAAKGIIEIWNRESPP</sequence>
<dbReference type="AlphaFoldDB" id="A0AAD6ZX38"/>